<accession>A0A8J5CY84</accession>
<dbReference type="AlphaFoldDB" id="A0A8J5CY84"/>
<dbReference type="Proteomes" id="UP000770661">
    <property type="component" value="Unassembled WGS sequence"/>
</dbReference>
<comment type="caution">
    <text evidence="1">The sequence shown here is derived from an EMBL/GenBank/DDBJ whole genome shotgun (WGS) entry which is preliminary data.</text>
</comment>
<keyword evidence="2" id="KW-1185">Reference proteome</keyword>
<dbReference type="OrthoDB" id="6380626at2759"/>
<organism evidence="1 2">
    <name type="scientific">Chionoecetes opilio</name>
    <name type="common">Atlantic snow crab</name>
    <name type="synonym">Cancer opilio</name>
    <dbReference type="NCBI Taxonomy" id="41210"/>
    <lineage>
        <taxon>Eukaryota</taxon>
        <taxon>Metazoa</taxon>
        <taxon>Ecdysozoa</taxon>
        <taxon>Arthropoda</taxon>
        <taxon>Crustacea</taxon>
        <taxon>Multicrustacea</taxon>
        <taxon>Malacostraca</taxon>
        <taxon>Eumalacostraca</taxon>
        <taxon>Eucarida</taxon>
        <taxon>Decapoda</taxon>
        <taxon>Pleocyemata</taxon>
        <taxon>Brachyura</taxon>
        <taxon>Eubrachyura</taxon>
        <taxon>Majoidea</taxon>
        <taxon>Majidae</taxon>
        <taxon>Chionoecetes</taxon>
    </lineage>
</organism>
<protein>
    <submittedName>
        <fullName evidence="1">Uncharacterized protein</fullName>
    </submittedName>
</protein>
<reference evidence="1" key="1">
    <citation type="submission" date="2020-07" db="EMBL/GenBank/DDBJ databases">
        <title>The High-quality genome of the commercially important snow crab, Chionoecetes opilio.</title>
        <authorList>
            <person name="Jeong J.-H."/>
            <person name="Ryu S."/>
        </authorList>
    </citation>
    <scope>NUCLEOTIDE SEQUENCE</scope>
    <source>
        <strain evidence="1">MADBK_172401_WGS</strain>
        <tissue evidence="1">Digestive gland</tissue>
    </source>
</reference>
<evidence type="ECO:0000313" key="2">
    <source>
        <dbReference type="Proteomes" id="UP000770661"/>
    </source>
</evidence>
<dbReference type="EMBL" id="JACEEZ010009294">
    <property type="protein sequence ID" value="KAG0722597.1"/>
    <property type="molecule type" value="Genomic_DNA"/>
</dbReference>
<sequence length="195" mass="22373">MGESVWQGQKPRESWFKHFKDVWSDLTTDNPTTLSIRQKWLNKKKKECKKILQEILRSEKPPRADYREMAELTLIVLGVKPPRGIHWSRPGAIHQGPVDGQKPVFYEDVMFADSWSTMKKLFEAGTPQPLLGLFYTPMWMSLYTCCRCSSKDLGVHEGHMKFKRTDPEIAQAVLQKLGKPQVVPDTGGCAVRSLR</sequence>
<evidence type="ECO:0000313" key="1">
    <source>
        <dbReference type="EMBL" id="KAG0722597.1"/>
    </source>
</evidence>
<name>A0A8J5CY84_CHIOP</name>
<gene>
    <name evidence="1" type="ORF">GWK47_044193</name>
</gene>
<proteinExistence type="predicted"/>